<protein>
    <submittedName>
        <fullName evidence="1">Uncharacterized protein</fullName>
    </submittedName>
</protein>
<comment type="caution">
    <text evidence="1">The sequence shown here is derived from an EMBL/GenBank/DDBJ whole genome shotgun (WGS) entry which is preliminary data.</text>
</comment>
<gene>
    <name evidence="1" type="ORF">S03H2_19716</name>
</gene>
<proteinExistence type="predicted"/>
<name>X1FHW9_9ZZZZ</name>
<feature type="non-terminal residue" evidence="1">
    <location>
        <position position="1"/>
    </location>
</feature>
<sequence length="107" mass="12078">DISQILDEIKAEGLEVVYVGESVAKQHSDFLSIPSIVADMQEQASEQVGDFADGYLNDFTQEHSGAFKQVILDYFNTNITQPAFYSVKSVREVSVEEFYETCNKEQQ</sequence>
<evidence type="ECO:0000313" key="1">
    <source>
        <dbReference type="EMBL" id="GAH32120.1"/>
    </source>
</evidence>
<organism evidence="1">
    <name type="scientific">marine sediment metagenome</name>
    <dbReference type="NCBI Taxonomy" id="412755"/>
    <lineage>
        <taxon>unclassified sequences</taxon>
        <taxon>metagenomes</taxon>
        <taxon>ecological metagenomes</taxon>
    </lineage>
</organism>
<reference evidence="1" key="1">
    <citation type="journal article" date="2014" name="Front. Microbiol.">
        <title>High frequency of phylogenetically diverse reductive dehalogenase-homologous genes in deep subseafloor sedimentary metagenomes.</title>
        <authorList>
            <person name="Kawai M."/>
            <person name="Futagami T."/>
            <person name="Toyoda A."/>
            <person name="Takaki Y."/>
            <person name="Nishi S."/>
            <person name="Hori S."/>
            <person name="Arai W."/>
            <person name="Tsubouchi T."/>
            <person name="Morono Y."/>
            <person name="Uchiyama I."/>
            <person name="Ito T."/>
            <person name="Fujiyama A."/>
            <person name="Inagaki F."/>
            <person name="Takami H."/>
        </authorList>
    </citation>
    <scope>NUCLEOTIDE SEQUENCE</scope>
    <source>
        <strain evidence="1">Expedition CK06-06</strain>
    </source>
</reference>
<dbReference type="EMBL" id="BARU01010325">
    <property type="protein sequence ID" value="GAH32120.1"/>
    <property type="molecule type" value="Genomic_DNA"/>
</dbReference>
<dbReference type="AlphaFoldDB" id="X1FHW9"/>
<accession>X1FHW9</accession>